<evidence type="ECO:0000256" key="3">
    <source>
        <dbReference type="PROSITE-ProRule" id="PRU00289"/>
    </source>
</evidence>
<dbReference type="Proteomes" id="UP000199323">
    <property type="component" value="Unassembled WGS sequence"/>
</dbReference>
<evidence type="ECO:0000256" key="2">
    <source>
        <dbReference type="ARBA" id="ARBA00022840"/>
    </source>
</evidence>
<accession>A0A1I2JIH2</accession>
<dbReference type="SMART" id="SM00382">
    <property type="entry name" value="AAA"/>
    <property type="match status" value="1"/>
</dbReference>
<organism evidence="6 7">
    <name type="scientific">Actinacidiphila alni</name>
    <dbReference type="NCBI Taxonomy" id="380248"/>
    <lineage>
        <taxon>Bacteria</taxon>
        <taxon>Bacillati</taxon>
        <taxon>Actinomycetota</taxon>
        <taxon>Actinomycetes</taxon>
        <taxon>Kitasatosporales</taxon>
        <taxon>Streptomycetaceae</taxon>
        <taxon>Actinacidiphila</taxon>
    </lineage>
</organism>
<dbReference type="GO" id="GO:0003677">
    <property type="term" value="F:DNA binding"/>
    <property type="evidence" value="ECO:0007669"/>
    <property type="project" value="InterPro"/>
</dbReference>
<evidence type="ECO:0000313" key="7">
    <source>
        <dbReference type="Proteomes" id="UP000199323"/>
    </source>
</evidence>
<evidence type="ECO:0000256" key="1">
    <source>
        <dbReference type="ARBA" id="ARBA00022741"/>
    </source>
</evidence>
<feature type="binding site" evidence="3">
    <location>
        <begin position="196"/>
        <end position="203"/>
    </location>
    <ligand>
        <name>ATP</name>
        <dbReference type="ChEBI" id="CHEBI:30616"/>
    </ligand>
</feature>
<dbReference type="InterPro" id="IPR003593">
    <property type="entry name" value="AAA+_ATPase"/>
</dbReference>
<dbReference type="PANTHER" id="PTHR22683:SF41">
    <property type="entry name" value="DNA TRANSLOCASE FTSK"/>
    <property type="match status" value="1"/>
</dbReference>
<keyword evidence="7" id="KW-1185">Reference proteome</keyword>
<dbReference type="PROSITE" id="PS50901">
    <property type="entry name" value="FTSK"/>
    <property type="match status" value="1"/>
</dbReference>
<name>A0A1I2JIH2_9ACTN</name>
<feature type="domain" description="FtsK" evidence="5">
    <location>
        <begin position="179"/>
        <end position="367"/>
    </location>
</feature>
<dbReference type="PANTHER" id="PTHR22683">
    <property type="entry name" value="SPORULATION PROTEIN RELATED"/>
    <property type="match status" value="1"/>
</dbReference>
<feature type="transmembrane region" description="Helical" evidence="4">
    <location>
        <begin position="6"/>
        <end position="24"/>
    </location>
</feature>
<dbReference type="EMBL" id="FONG01000018">
    <property type="protein sequence ID" value="SFF54059.1"/>
    <property type="molecule type" value="Genomic_DNA"/>
</dbReference>
<sequence>MPWELIIWLISAALCVVLVMQPMWEYRLPRWLDGIAWGWVLGGYPLTVGRMVTTWRRLCIAAGLSVTDRPRHAVIAGDLVVSGSALRPSVPRLGLPRLTRAGLRLTIRMLPGQTPALFLSAADAMAHAWRVYAVRVVSPRRGWVTITATARDPLAGDATAPAAKAARLLSAVVGRTEDGGAWTVDLRSVPHWLVVGATQSGKSTLLASLVSELAPQPVALVGIDCKGGLELSLFGPRLSALASSRTEAAALLNALVVEIGHRMAECRAAGVRSVWELPDGVRPVPLVVLVDEVAELYLSDGSKAGRAQVAECSTALLRLAQLGAALGLHLVVAGQRVGSELGTGVTALRAQLGGRICHRVHDEQTAVMVLGDLSPDAVAVAQSISEDERGVAVATVGGSWLRVRSTHTTTEQARMTALLHAKSTPDLPGLVHAVAGGEDS</sequence>
<dbReference type="InterPro" id="IPR027417">
    <property type="entry name" value="P-loop_NTPase"/>
</dbReference>
<dbReference type="InterPro" id="IPR050206">
    <property type="entry name" value="FtsK/SpoIIIE/SftA"/>
</dbReference>
<dbReference type="SUPFAM" id="SSF52540">
    <property type="entry name" value="P-loop containing nucleoside triphosphate hydrolases"/>
    <property type="match status" value="1"/>
</dbReference>
<dbReference type="Gene3D" id="3.40.50.300">
    <property type="entry name" value="P-loop containing nucleotide triphosphate hydrolases"/>
    <property type="match status" value="1"/>
</dbReference>
<gene>
    <name evidence="6" type="ORF">SAMN05216251_11829</name>
</gene>
<dbReference type="AlphaFoldDB" id="A0A1I2JIH2"/>
<dbReference type="InterPro" id="IPR002543">
    <property type="entry name" value="FtsK_dom"/>
</dbReference>
<protein>
    <submittedName>
        <fullName evidence="6">DNA segregation ATPase FtsK/SpoIIIE, S-DNA-T family</fullName>
    </submittedName>
</protein>
<proteinExistence type="predicted"/>
<evidence type="ECO:0000313" key="6">
    <source>
        <dbReference type="EMBL" id="SFF54059.1"/>
    </source>
</evidence>
<dbReference type="STRING" id="380248.SAMN05216251_11829"/>
<dbReference type="GO" id="GO:0005524">
    <property type="term" value="F:ATP binding"/>
    <property type="evidence" value="ECO:0007669"/>
    <property type="project" value="UniProtKB-UniRule"/>
</dbReference>
<dbReference type="Pfam" id="PF01580">
    <property type="entry name" value="FtsK_SpoIIIE"/>
    <property type="match status" value="2"/>
</dbReference>
<reference evidence="6 7" key="1">
    <citation type="submission" date="2016-10" db="EMBL/GenBank/DDBJ databases">
        <authorList>
            <person name="de Groot N.N."/>
        </authorList>
    </citation>
    <scope>NUCLEOTIDE SEQUENCE [LARGE SCALE GENOMIC DNA]</scope>
    <source>
        <strain evidence="6 7">CGMCC 4.3510</strain>
    </source>
</reference>
<evidence type="ECO:0000259" key="5">
    <source>
        <dbReference type="PROSITE" id="PS50901"/>
    </source>
</evidence>
<evidence type="ECO:0000256" key="4">
    <source>
        <dbReference type="SAM" id="Phobius"/>
    </source>
</evidence>
<keyword evidence="1 3" id="KW-0547">Nucleotide-binding</keyword>
<dbReference type="RefSeq" id="WP_245796370.1">
    <property type="nucleotide sequence ID" value="NZ_FONG01000018.1"/>
</dbReference>
<keyword evidence="4" id="KW-1133">Transmembrane helix</keyword>
<keyword evidence="4" id="KW-0472">Membrane</keyword>
<keyword evidence="4" id="KW-0812">Transmembrane</keyword>
<keyword evidence="2 3" id="KW-0067">ATP-binding</keyword>